<dbReference type="InterPro" id="IPR037523">
    <property type="entry name" value="VOC_core"/>
</dbReference>
<comment type="caution">
    <text evidence="3">The sequence shown here is derived from an EMBL/GenBank/DDBJ whole genome shotgun (WGS) entry which is preliminary data.</text>
</comment>
<dbReference type="AlphaFoldDB" id="A0A4Q4Z4Y1"/>
<feature type="compositionally biased region" description="Low complexity" evidence="1">
    <location>
        <begin position="42"/>
        <end position="56"/>
    </location>
</feature>
<dbReference type="CDD" id="cd07247">
    <property type="entry name" value="SgaA_N_like"/>
    <property type="match status" value="1"/>
</dbReference>
<feature type="domain" description="VOC" evidence="2">
    <location>
        <begin position="4"/>
        <end position="125"/>
    </location>
</feature>
<gene>
    <name evidence="3" type="ORF">EKO23_22635</name>
</gene>
<dbReference type="PANTHER" id="PTHR33993">
    <property type="entry name" value="GLYOXALASE-RELATED"/>
    <property type="match status" value="1"/>
</dbReference>
<evidence type="ECO:0000259" key="2">
    <source>
        <dbReference type="PROSITE" id="PS51819"/>
    </source>
</evidence>
<evidence type="ECO:0000313" key="3">
    <source>
        <dbReference type="EMBL" id="RYP82051.1"/>
    </source>
</evidence>
<dbReference type="SUPFAM" id="SSF54593">
    <property type="entry name" value="Glyoxalase/Bleomycin resistance protein/Dihydroxybiphenyl dioxygenase"/>
    <property type="match status" value="1"/>
</dbReference>
<dbReference type="InterPro" id="IPR052164">
    <property type="entry name" value="Anthracycline_SecMetBiosynth"/>
</dbReference>
<dbReference type="PANTHER" id="PTHR33993:SF2">
    <property type="entry name" value="VOC DOMAIN-CONTAINING PROTEIN"/>
    <property type="match status" value="1"/>
</dbReference>
<sequence>MTGRIVHFEIPFDDGERAREFYREAFGWELMELPDMNYTLVTTGPSDPTTGPTEPGFINGGMQQRDPATVGAPVLVIDVEDIEATLARIEELGGSTLVGRTEVGGMGWSAYFRDGEGNVVGLWQSLASDA</sequence>
<dbReference type="PROSITE" id="PS51819">
    <property type="entry name" value="VOC"/>
    <property type="match status" value="1"/>
</dbReference>
<dbReference type="RefSeq" id="WP_134720755.1">
    <property type="nucleotide sequence ID" value="NZ_SDKM01000055.1"/>
</dbReference>
<proteinExistence type="predicted"/>
<evidence type="ECO:0000256" key="1">
    <source>
        <dbReference type="SAM" id="MobiDB-lite"/>
    </source>
</evidence>
<dbReference type="InterPro" id="IPR053863">
    <property type="entry name" value="Glyoxy/Ble-like_N"/>
</dbReference>
<accession>A0A4Q4Z4Y1</accession>
<dbReference type="InterPro" id="IPR029068">
    <property type="entry name" value="Glyas_Bleomycin-R_OHBP_Dase"/>
</dbReference>
<dbReference type="Gene3D" id="3.10.180.10">
    <property type="entry name" value="2,3-Dihydroxybiphenyl 1,2-Dioxygenase, domain 1"/>
    <property type="match status" value="1"/>
</dbReference>
<dbReference type="EMBL" id="SDKM01000055">
    <property type="protein sequence ID" value="RYP82051.1"/>
    <property type="molecule type" value="Genomic_DNA"/>
</dbReference>
<name>A0A4Q4Z4Y1_9ACTN</name>
<keyword evidence="4" id="KW-1185">Reference proteome</keyword>
<evidence type="ECO:0000313" key="4">
    <source>
        <dbReference type="Proteomes" id="UP000295198"/>
    </source>
</evidence>
<dbReference type="Pfam" id="PF22677">
    <property type="entry name" value="Ble-like_N"/>
    <property type="match status" value="1"/>
</dbReference>
<feature type="region of interest" description="Disordered" evidence="1">
    <location>
        <begin position="39"/>
        <end position="64"/>
    </location>
</feature>
<dbReference type="OrthoDB" id="9793039at2"/>
<dbReference type="Proteomes" id="UP000295198">
    <property type="component" value="Unassembled WGS sequence"/>
</dbReference>
<organism evidence="3 4">
    <name type="scientific">Nocardioides guangzhouensis</name>
    <dbReference type="NCBI Taxonomy" id="2497878"/>
    <lineage>
        <taxon>Bacteria</taxon>
        <taxon>Bacillati</taxon>
        <taxon>Actinomycetota</taxon>
        <taxon>Actinomycetes</taxon>
        <taxon>Propionibacteriales</taxon>
        <taxon>Nocardioidaceae</taxon>
        <taxon>Nocardioides</taxon>
    </lineage>
</organism>
<protein>
    <submittedName>
        <fullName evidence="3">VOC family protein</fullName>
    </submittedName>
</protein>
<reference evidence="3 4" key="1">
    <citation type="submission" date="2019-01" db="EMBL/GenBank/DDBJ databases">
        <title>Nocardioides guangzhouensis sp. nov., an actinobacterium isolated from soil.</title>
        <authorList>
            <person name="Fu Y."/>
            <person name="Cai Y."/>
            <person name="Lin Z."/>
            <person name="Chen P."/>
        </authorList>
    </citation>
    <scope>NUCLEOTIDE SEQUENCE [LARGE SCALE GENOMIC DNA]</scope>
    <source>
        <strain evidence="3 4">130</strain>
    </source>
</reference>